<dbReference type="InterPro" id="IPR036864">
    <property type="entry name" value="Zn2-C6_fun-type_DNA-bd_sf"/>
</dbReference>
<keyword evidence="8" id="KW-1185">Reference proteome</keyword>
<keyword evidence="3" id="KW-0238">DNA-binding</keyword>
<evidence type="ECO:0000313" key="8">
    <source>
        <dbReference type="Proteomes" id="UP000722485"/>
    </source>
</evidence>
<keyword evidence="4" id="KW-0804">Transcription</keyword>
<dbReference type="OrthoDB" id="1600564at2759"/>
<feature type="region of interest" description="Disordered" evidence="6">
    <location>
        <begin position="90"/>
        <end position="114"/>
    </location>
</feature>
<keyword evidence="5" id="KW-0539">Nucleus</keyword>
<dbReference type="GO" id="GO:0000981">
    <property type="term" value="F:DNA-binding transcription factor activity, RNA polymerase II-specific"/>
    <property type="evidence" value="ECO:0007669"/>
    <property type="project" value="InterPro"/>
</dbReference>
<dbReference type="EMBL" id="JAANBB010000040">
    <property type="protein sequence ID" value="KAF7553864.1"/>
    <property type="molecule type" value="Genomic_DNA"/>
</dbReference>
<evidence type="ECO:0000313" key="7">
    <source>
        <dbReference type="EMBL" id="KAF7553864.1"/>
    </source>
</evidence>
<comment type="subcellular location">
    <subcellularLocation>
        <location evidence="1">Nucleus</location>
    </subcellularLocation>
</comment>
<sequence length="449" mass="50172">MAGNTGLDEHQPSSLLRSQGGKACTNCVRIKCKCIYRVGGSACERCYRLKKICEPSGSDRRRGPKRHAAARSDRLEEKLDDIVSILRSQRTPLGTDQGKTNHHPGSDGAGFEDDISLHPTVVSPDTAFNGVYIDEPSLLEAEECLKRFREDMVPYCPYIHIPSHETSVQLRQTYPFLWLNIMSVASKSLRTRNSLNKQARGIIIHKIAAGSERSFDMLLGLTTFVNWEERTDEERRAVLGAFVITSATSHCFKAADGLRWSSHLEEYLTYFTQHNTASHDKVLIAQVRMFLIFNQVRYSSLGRSNAEILPPYIDVLQSQLDDIAATSNATNSTLPESFQDTAWNSAAAREVVDPISTLNKISHVFEHINAMSRSQSAVNENNEMVSLGMSKVRGLKLAWQTEYASKDTAVDMLQEAAAVNDSQAHLLNLPEDLLSFYMLPGLFDDVSWP</sequence>
<name>A0A9P5LJH4_9HYPO</name>
<reference evidence="7" key="1">
    <citation type="submission" date="2020-03" db="EMBL/GenBank/DDBJ databases">
        <title>Draft Genome Sequence of Cylindrodendrum hubeiense.</title>
        <authorList>
            <person name="Buettner E."/>
            <person name="Kellner H."/>
        </authorList>
    </citation>
    <scope>NUCLEOTIDE SEQUENCE</scope>
    <source>
        <strain evidence="7">IHI 201604</strain>
    </source>
</reference>
<evidence type="ECO:0008006" key="9">
    <source>
        <dbReference type="Google" id="ProtNLM"/>
    </source>
</evidence>
<accession>A0A9P5LJH4</accession>
<evidence type="ECO:0000256" key="2">
    <source>
        <dbReference type="ARBA" id="ARBA00023015"/>
    </source>
</evidence>
<protein>
    <recommendedName>
        <fullName evidence="9">Zn(2)-C6 fungal-type domain-containing protein</fullName>
    </recommendedName>
</protein>
<proteinExistence type="predicted"/>
<evidence type="ECO:0000256" key="4">
    <source>
        <dbReference type="ARBA" id="ARBA00023163"/>
    </source>
</evidence>
<dbReference type="GO" id="GO:0008270">
    <property type="term" value="F:zinc ion binding"/>
    <property type="evidence" value="ECO:0007669"/>
    <property type="project" value="InterPro"/>
</dbReference>
<dbReference type="PANTHER" id="PTHR31845:SF32">
    <property type="entry name" value="MISCELLANEOUS ZN(II)2CYS6 TRANSCRIPTION FACTOR (EUROFUNG)-RELATED"/>
    <property type="match status" value="1"/>
</dbReference>
<dbReference type="Proteomes" id="UP000722485">
    <property type="component" value="Unassembled WGS sequence"/>
</dbReference>
<dbReference type="GO" id="GO:0005634">
    <property type="term" value="C:nucleus"/>
    <property type="evidence" value="ECO:0007669"/>
    <property type="project" value="UniProtKB-SubCell"/>
</dbReference>
<keyword evidence="2" id="KW-0805">Transcription regulation</keyword>
<evidence type="ECO:0000256" key="5">
    <source>
        <dbReference type="ARBA" id="ARBA00023242"/>
    </source>
</evidence>
<dbReference type="AlphaFoldDB" id="A0A9P5LJH4"/>
<comment type="caution">
    <text evidence="7">The sequence shown here is derived from an EMBL/GenBank/DDBJ whole genome shotgun (WGS) entry which is preliminary data.</text>
</comment>
<dbReference type="Gene3D" id="4.10.240.10">
    <property type="entry name" value="Zn(2)-C6 fungal-type DNA-binding domain"/>
    <property type="match status" value="1"/>
</dbReference>
<dbReference type="GO" id="GO:0000976">
    <property type="term" value="F:transcription cis-regulatory region binding"/>
    <property type="evidence" value="ECO:0007669"/>
    <property type="project" value="TreeGrafter"/>
</dbReference>
<evidence type="ECO:0000256" key="1">
    <source>
        <dbReference type="ARBA" id="ARBA00004123"/>
    </source>
</evidence>
<gene>
    <name evidence="7" type="ORF">G7Z17_g3327</name>
</gene>
<dbReference type="PANTHER" id="PTHR31845">
    <property type="entry name" value="FINGER DOMAIN PROTEIN, PUTATIVE-RELATED"/>
    <property type="match status" value="1"/>
</dbReference>
<evidence type="ECO:0000256" key="6">
    <source>
        <dbReference type="SAM" id="MobiDB-lite"/>
    </source>
</evidence>
<dbReference type="InterPro" id="IPR051089">
    <property type="entry name" value="prtT"/>
</dbReference>
<evidence type="ECO:0000256" key="3">
    <source>
        <dbReference type="ARBA" id="ARBA00023125"/>
    </source>
</evidence>
<organism evidence="7 8">
    <name type="scientific">Cylindrodendrum hubeiense</name>
    <dbReference type="NCBI Taxonomy" id="595255"/>
    <lineage>
        <taxon>Eukaryota</taxon>
        <taxon>Fungi</taxon>
        <taxon>Dikarya</taxon>
        <taxon>Ascomycota</taxon>
        <taxon>Pezizomycotina</taxon>
        <taxon>Sordariomycetes</taxon>
        <taxon>Hypocreomycetidae</taxon>
        <taxon>Hypocreales</taxon>
        <taxon>Nectriaceae</taxon>
        <taxon>Cylindrodendrum</taxon>
    </lineage>
</organism>